<evidence type="ECO:0000256" key="1">
    <source>
        <dbReference type="SAM" id="MobiDB-lite"/>
    </source>
</evidence>
<feature type="compositionally biased region" description="Acidic residues" evidence="1">
    <location>
        <begin position="662"/>
        <end position="671"/>
    </location>
</feature>
<feature type="region of interest" description="Disordered" evidence="1">
    <location>
        <begin position="196"/>
        <end position="230"/>
    </location>
</feature>
<dbReference type="OrthoDB" id="443523at2759"/>
<feature type="region of interest" description="Disordered" evidence="1">
    <location>
        <begin position="646"/>
        <end position="676"/>
    </location>
</feature>
<accession>A0A1Q9ETF6</accession>
<evidence type="ECO:0000313" key="2">
    <source>
        <dbReference type="EMBL" id="OLQ10702.1"/>
    </source>
</evidence>
<feature type="compositionally biased region" description="Low complexity" evidence="1">
    <location>
        <begin position="199"/>
        <end position="222"/>
    </location>
</feature>
<keyword evidence="3" id="KW-1185">Reference proteome</keyword>
<sequence length="802" mass="86408">MLRGLYKAEFFFSQLWSALHRLKAKAVKLNKQKAAEEAEEENATEKELKQLHAKPTSLPEDSPACWKAVANQTVRTYITLIVAATRNAAAKALAAGDNHQHHAHVEGGSAEVLDYDIEASAWREIQVPQCRSRCLTLFLEMPTHQLVLLVLASLQDTAAAAGRAAERAALASGATKEVAAEAAALAAARIAKGRFPKPTTATTTTSSTTSSTTRSTTVATRRPPYYDGPTLSPEDTAAAVGAAAQDHALSTGMSYKEAVALGVQAAAEAMERLPGGHVAGDVYHPNPPADAQGFDFAPMATPAASKLPKKPLGTFRMEVHVGAVEPAEAPGQLRNSRLSSPFFASSALQDYDTVAEQLNLTGDGLSWAGHVEVVTSADGRTEIKIDKAAYRHAPLTDEGWEAPAIVLGPVLLREGLVSGILGIEERTVVPELAWCLDQLGADWTMDHVLRFLVRFWEKPGDSPEEALVKQVIHEVTPKVLNRSTHDALPRAAGEAPEPELLTTPLKDLPEAVVEAIGEVLDRADPQVPEAGDKALDAPWLPEVVRKSSDLGLDSELWLPVVRGTTWLQQVLRQILRSYRPDPVHSVSQVVDDSLQEAATTTKVVIKWVMPKGSKVERVDVDNSPEDVLKIIEDVAEKLAGKKLPDAVAPGAVASNASRPHEEEEGEEDEPPESNPKLEMQEQINHTQAIEDDDIRIRDDDPGDDTECLRYARYLVGESGFEAGPDGSEGVVDAESPKNYAENVEEPAAVPTSSQGPALEEDESWGKWEAKEVLESNLVNVTSEADEEPKKMGSGETSPSEAR</sequence>
<gene>
    <name evidence="2" type="ORF">AK812_SmicGene5526</name>
</gene>
<organism evidence="2 3">
    <name type="scientific">Symbiodinium microadriaticum</name>
    <name type="common">Dinoflagellate</name>
    <name type="synonym">Zooxanthella microadriatica</name>
    <dbReference type="NCBI Taxonomy" id="2951"/>
    <lineage>
        <taxon>Eukaryota</taxon>
        <taxon>Sar</taxon>
        <taxon>Alveolata</taxon>
        <taxon>Dinophyceae</taxon>
        <taxon>Suessiales</taxon>
        <taxon>Symbiodiniaceae</taxon>
        <taxon>Symbiodinium</taxon>
    </lineage>
</organism>
<feature type="region of interest" description="Disordered" evidence="1">
    <location>
        <begin position="37"/>
        <end position="60"/>
    </location>
</feature>
<evidence type="ECO:0000313" key="3">
    <source>
        <dbReference type="Proteomes" id="UP000186817"/>
    </source>
</evidence>
<feature type="region of interest" description="Disordered" evidence="1">
    <location>
        <begin position="718"/>
        <end position="802"/>
    </location>
</feature>
<feature type="compositionally biased region" description="Basic and acidic residues" evidence="1">
    <location>
        <begin position="763"/>
        <end position="773"/>
    </location>
</feature>
<protein>
    <submittedName>
        <fullName evidence="2">Uncharacterized protein</fullName>
    </submittedName>
</protein>
<comment type="caution">
    <text evidence="2">The sequence shown here is derived from an EMBL/GenBank/DDBJ whole genome shotgun (WGS) entry which is preliminary data.</text>
</comment>
<reference evidence="2 3" key="1">
    <citation type="submission" date="2016-02" db="EMBL/GenBank/DDBJ databases">
        <title>Genome analysis of coral dinoflagellate symbionts highlights evolutionary adaptations to a symbiotic lifestyle.</title>
        <authorList>
            <person name="Aranda M."/>
            <person name="Li Y."/>
            <person name="Liew Y.J."/>
            <person name="Baumgarten S."/>
            <person name="Simakov O."/>
            <person name="Wilson M."/>
            <person name="Piel J."/>
            <person name="Ashoor H."/>
            <person name="Bougouffa S."/>
            <person name="Bajic V.B."/>
            <person name="Ryu T."/>
            <person name="Ravasi T."/>
            <person name="Bayer T."/>
            <person name="Micklem G."/>
            <person name="Kim H."/>
            <person name="Bhak J."/>
            <person name="Lajeunesse T.C."/>
            <person name="Voolstra C.R."/>
        </authorList>
    </citation>
    <scope>NUCLEOTIDE SEQUENCE [LARGE SCALE GENOMIC DNA]</scope>
    <source>
        <strain evidence="2 3">CCMP2467</strain>
    </source>
</reference>
<dbReference type="AlphaFoldDB" id="A0A1Q9ETF6"/>
<name>A0A1Q9ETF6_SYMMI</name>
<dbReference type="Proteomes" id="UP000186817">
    <property type="component" value="Unassembled WGS sequence"/>
</dbReference>
<proteinExistence type="predicted"/>
<dbReference type="EMBL" id="LSRX01000073">
    <property type="protein sequence ID" value="OLQ10702.1"/>
    <property type="molecule type" value="Genomic_DNA"/>
</dbReference>